<feature type="region of interest" description="Disordered" evidence="1">
    <location>
        <begin position="45"/>
        <end position="106"/>
    </location>
</feature>
<proteinExistence type="predicted"/>
<gene>
    <name evidence="2" type="ORF">OLC1_LOCUS8679</name>
</gene>
<sequence length="163" mass="17554">MEESRTVSININLTIQVPPGVKLNVGGVGIVEDQHNNDVVGGTVEEQENNVGGGGTEGQDNNTVIVDDDDEPRNNNNAVVPFPDDDQPRRTNSHHGGDDDFSDPSNHEIGEARAIAVLVTMMMTWTRCDPDHHTITEKEDEMSGEATPPGDAVVLGPGLYQED</sequence>
<name>A0AAV1CTI1_OLDCO</name>
<reference evidence="2" key="1">
    <citation type="submission" date="2023-03" db="EMBL/GenBank/DDBJ databases">
        <authorList>
            <person name="Julca I."/>
        </authorList>
    </citation>
    <scope>NUCLEOTIDE SEQUENCE</scope>
</reference>
<dbReference type="EMBL" id="OX459120">
    <property type="protein sequence ID" value="CAI9098483.1"/>
    <property type="molecule type" value="Genomic_DNA"/>
</dbReference>
<evidence type="ECO:0000256" key="1">
    <source>
        <dbReference type="SAM" id="MobiDB-lite"/>
    </source>
</evidence>
<accession>A0AAV1CTI1</accession>
<dbReference type="AlphaFoldDB" id="A0AAV1CTI1"/>
<evidence type="ECO:0000313" key="3">
    <source>
        <dbReference type="Proteomes" id="UP001161247"/>
    </source>
</evidence>
<organism evidence="2 3">
    <name type="scientific">Oldenlandia corymbosa var. corymbosa</name>
    <dbReference type="NCBI Taxonomy" id="529605"/>
    <lineage>
        <taxon>Eukaryota</taxon>
        <taxon>Viridiplantae</taxon>
        <taxon>Streptophyta</taxon>
        <taxon>Embryophyta</taxon>
        <taxon>Tracheophyta</taxon>
        <taxon>Spermatophyta</taxon>
        <taxon>Magnoliopsida</taxon>
        <taxon>eudicotyledons</taxon>
        <taxon>Gunneridae</taxon>
        <taxon>Pentapetalae</taxon>
        <taxon>asterids</taxon>
        <taxon>lamiids</taxon>
        <taxon>Gentianales</taxon>
        <taxon>Rubiaceae</taxon>
        <taxon>Rubioideae</taxon>
        <taxon>Spermacoceae</taxon>
        <taxon>Hedyotis-Oldenlandia complex</taxon>
        <taxon>Oldenlandia</taxon>
    </lineage>
</organism>
<feature type="region of interest" description="Disordered" evidence="1">
    <location>
        <begin position="138"/>
        <end position="163"/>
    </location>
</feature>
<protein>
    <submittedName>
        <fullName evidence="2">OLC1v1035141C1</fullName>
    </submittedName>
</protein>
<dbReference type="Proteomes" id="UP001161247">
    <property type="component" value="Chromosome 3"/>
</dbReference>
<evidence type="ECO:0000313" key="2">
    <source>
        <dbReference type="EMBL" id="CAI9098483.1"/>
    </source>
</evidence>
<keyword evidence="3" id="KW-1185">Reference proteome</keyword>